<evidence type="ECO:0000313" key="5">
    <source>
        <dbReference type="EMBL" id="PFH30906.1"/>
    </source>
</evidence>
<feature type="transmembrane region" description="Helical" evidence="2">
    <location>
        <begin position="112"/>
        <end position="137"/>
    </location>
</feature>
<name>A0A2A9M4R8_BESBE</name>
<evidence type="ECO:0000259" key="3">
    <source>
        <dbReference type="PROSITE" id="PS50253"/>
    </source>
</evidence>
<feature type="transmembrane region" description="Helical" evidence="2">
    <location>
        <begin position="328"/>
        <end position="348"/>
    </location>
</feature>
<reference evidence="5 6" key="1">
    <citation type="submission" date="2017-09" db="EMBL/GenBank/DDBJ databases">
        <title>Genome sequencing of Besnoitia besnoiti strain Bb-Ger1.</title>
        <authorList>
            <person name="Schares G."/>
            <person name="Venepally P."/>
            <person name="Lorenzi H.A."/>
        </authorList>
    </citation>
    <scope>NUCLEOTIDE SEQUENCE [LARGE SCALE GENOMIC DNA]</scope>
    <source>
        <strain evidence="5 6">Bb-Ger1</strain>
    </source>
</reference>
<keyword evidence="1" id="KW-0813">Transport</keyword>
<dbReference type="InterPro" id="IPR023616">
    <property type="entry name" value="Cyt_c_oxase-like_su1_dom"/>
</dbReference>
<dbReference type="GO" id="GO:0006123">
    <property type="term" value="P:mitochondrial electron transport, cytochrome c to oxygen"/>
    <property type="evidence" value="ECO:0007669"/>
    <property type="project" value="TreeGrafter"/>
</dbReference>
<dbReference type="PROSITE" id="PS51257">
    <property type="entry name" value="PROKAR_LIPOPROTEIN"/>
    <property type="match status" value="1"/>
</dbReference>
<dbReference type="InterPro" id="IPR036927">
    <property type="entry name" value="Cyt_c_oxase-like_su1_sf"/>
</dbReference>
<keyword evidence="1" id="KW-0408">Iron</keyword>
<dbReference type="STRING" id="94643.A0A2A9M4R8"/>
<feature type="transmembrane region" description="Helical" evidence="2">
    <location>
        <begin position="43"/>
        <end position="65"/>
    </location>
</feature>
<dbReference type="PROSITE" id="PS50253">
    <property type="entry name" value="COX3"/>
    <property type="match status" value="1"/>
</dbReference>
<feature type="domain" description="Cytochrome oxidase subunit I profile" evidence="4">
    <location>
        <begin position="1"/>
        <end position="229"/>
    </location>
</feature>
<proteinExistence type="inferred from homology"/>
<organism evidence="5 6">
    <name type="scientific">Besnoitia besnoiti</name>
    <name type="common">Apicomplexan protozoan</name>
    <dbReference type="NCBI Taxonomy" id="94643"/>
    <lineage>
        <taxon>Eukaryota</taxon>
        <taxon>Sar</taxon>
        <taxon>Alveolata</taxon>
        <taxon>Apicomplexa</taxon>
        <taxon>Conoidasida</taxon>
        <taxon>Coccidia</taxon>
        <taxon>Eucoccidiorida</taxon>
        <taxon>Eimeriorina</taxon>
        <taxon>Sarcocystidae</taxon>
        <taxon>Besnoitia</taxon>
    </lineage>
</organism>
<keyword evidence="1" id="KW-0349">Heme</keyword>
<dbReference type="GO" id="GO:0015990">
    <property type="term" value="P:electron transport coupled proton transport"/>
    <property type="evidence" value="ECO:0007669"/>
    <property type="project" value="TreeGrafter"/>
</dbReference>
<keyword evidence="1 2" id="KW-0472">Membrane</keyword>
<comment type="function">
    <text evidence="1">Component of the cytochrome c oxidase, the last enzyme in the mitochondrial electron transport chain which drives oxidative phosphorylation. The respiratory chain contains 3 multisubunit complexes succinate dehydrogenase (complex II, CII), ubiquinol-cytochrome c oxidoreductase (cytochrome b-c1 complex, complex III, CIII) and cytochrome c oxidase (complex IV, CIV), that cooperate to transfer electrons derived from NADH and succinate to molecular oxygen, creating an electrochemical gradient over the inner membrane that drives transmembrane transport and the ATP synthase. Cytochrome c oxidase is the component of the respiratory chain that catalyzes the reduction of oxygen to water. Electrons originating from reduced cytochrome c in the intermembrane space (IMS) are transferred via the dinuclear copper A center (CU(A)) of subunit 2 and heme A of subunit 1 to the active site in subunit 1, a binuclear center (BNC) formed by heme A3 and copper B (CU(B)). The BNC reduces molecular oxygen to 2 water molecules using 4 electrons from cytochrome c in the IMS and 4 protons from the mitochondrial matrix.</text>
</comment>
<evidence type="ECO:0000313" key="6">
    <source>
        <dbReference type="Proteomes" id="UP000224006"/>
    </source>
</evidence>
<dbReference type="PROSITE" id="PS50855">
    <property type="entry name" value="COX1"/>
    <property type="match status" value="1"/>
</dbReference>
<dbReference type="Gene3D" id="1.20.210.10">
    <property type="entry name" value="Cytochrome c oxidase-like, subunit I domain"/>
    <property type="match status" value="1"/>
</dbReference>
<comment type="subcellular location">
    <subcellularLocation>
        <location evidence="1">Mitochondrion inner membrane</location>
        <topology evidence="1">Multi-pass membrane protein</topology>
    </subcellularLocation>
</comment>
<feature type="transmembrane region" description="Helical" evidence="2">
    <location>
        <begin position="199"/>
        <end position="223"/>
    </location>
</feature>
<comment type="catalytic activity">
    <reaction evidence="1">
        <text>4 Fe(II)-[cytochrome c] + O2 + 8 H(+)(in) = 4 Fe(III)-[cytochrome c] + 2 H2O + 4 H(+)(out)</text>
        <dbReference type="Rhea" id="RHEA:11436"/>
        <dbReference type="Rhea" id="RHEA-COMP:10350"/>
        <dbReference type="Rhea" id="RHEA-COMP:14399"/>
        <dbReference type="ChEBI" id="CHEBI:15377"/>
        <dbReference type="ChEBI" id="CHEBI:15378"/>
        <dbReference type="ChEBI" id="CHEBI:15379"/>
        <dbReference type="ChEBI" id="CHEBI:29033"/>
        <dbReference type="ChEBI" id="CHEBI:29034"/>
        <dbReference type="EC" id="7.1.1.9"/>
    </reaction>
</comment>
<dbReference type="PANTHER" id="PTHR10422:SF18">
    <property type="entry name" value="CYTOCHROME C OXIDASE SUBUNIT 1"/>
    <property type="match status" value="1"/>
</dbReference>
<feature type="domain" description="Heme-copper oxidase subunit III family profile" evidence="3">
    <location>
        <begin position="89"/>
        <end position="349"/>
    </location>
</feature>
<protein>
    <recommendedName>
        <fullName evidence="1">Cytochrome c oxidase subunit 1</fullName>
        <ecNumber evidence="1">7.1.1.9</ecNumber>
    </recommendedName>
</protein>
<dbReference type="GO" id="GO:0004129">
    <property type="term" value="F:cytochrome-c oxidase activity"/>
    <property type="evidence" value="ECO:0007669"/>
    <property type="project" value="UniProtKB-EC"/>
</dbReference>
<feature type="transmembrane region" description="Helical" evidence="2">
    <location>
        <begin position="285"/>
        <end position="307"/>
    </location>
</feature>
<keyword evidence="1" id="KW-0186">Copper</keyword>
<dbReference type="EMBL" id="NWUJ01000043">
    <property type="protein sequence ID" value="PFH30906.1"/>
    <property type="molecule type" value="Genomic_DNA"/>
</dbReference>
<accession>A0A2A9M4R8</accession>
<evidence type="ECO:0000256" key="1">
    <source>
        <dbReference type="RuleBase" id="RU000369"/>
    </source>
</evidence>
<keyword evidence="1" id="KW-0496">Mitochondrion</keyword>
<dbReference type="InterPro" id="IPR000883">
    <property type="entry name" value="Cyt_C_Oxase_1"/>
</dbReference>
<dbReference type="KEGG" id="bbes:BESB_064050"/>
<keyword evidence="1" id="KW-0479">Metal-binding</keyword>
<keyword evidence="1" id="KW-0999">Mitochondrion inner membrane</keyword>
<dbReference type="GO" id="GO:0046872">
    <property type="term" value="F:metal ion binding"/>
    <property type="evidence" value="ECO:0007669"/>
    <property type="project" value="UniProtKB-KW"/>
</dbReference>
<dbReference type="Pfam" id="PF00115">
    <property type="entry name" value="COX1"/>
    <property type="match status" value="1"/>
</dbReference>
<dbReference type="VEuPathDB" id="ToxoDB:BESB_064050"/>
<dbReference type="AlphaFoldDB" id="A0A2A9M4R8"/>
<comment type="similarity">
    <text evidence="1">Belongs to the heme-copper respiratory oxidase family.</text>
</comment>
<dbReference type="RefSeq" id="XP_029214916.1">
    <property type="nucleotide sequence ID" value="XM_029364800.1"/>
</dbReference>
<dbReference type="InterPro" id="IPR000298">
    <property type="entry name" value="Cyt_c_oxidase-like_su3"/>
</dbReference>
<feature type="transmembrane region" description="Helical" evidence="2">
    <location>
        <begin position="244"/>
        <end position="265"/>
    </location>
</feature>
<dbReference type="GO" id="GO:0005743">
    <property type="term" value="C:mitochondrial inner membrane"/>
    <property type="evidence" value="ECO:0007669"/>
    <property type="project" value="UniProtKB-SubCell"/>
</dbReference>
<dbReference type="GeneID" id="40311333"/>
<feature type="transmembrane region" description="Helical" evidence="2">
    <location>
        <begin position="12"/>
        <end position="31"/>
    </location>
</feature>
<keyword evidence="2" id="KW-1133">Transmembrane helix</keyword>
<dbReference type="PANTHER" id="PTHR10422">
    <property type="entry name" value="CYTOCHROME C OXIDASE SUBUNIT 1"/>
    <property type="match status" value="1"/>
</dbReference>
<dbReference type="EC" id="7.1.1.9" evidence="1"/>
<keyword evidence="1" id="KW-0679">Respiratory chain</keyword>
<dbReference type="PRINTS" id="PR01165">
    <property type="entry name" value="CYCOXIDASEI"/>
</dbReference>
<feature type="transmembrane region" description="Helical" evidence="2">
    <location>
        <begin position="77"/>
        <end position="100"/>
    </location>
</feature>
<feature type="transmembrane region" description="Helical" evidence="2">
    <location>
        <begin position="158"/>
        <end position="179"/>
    </location>
</feature>
<dbReference type="Proteomes" id="UP000224006">
    <property type="component" value="Unassembled WGS sequence"/>
</dbReference>
<keyword evidence="6" id="KW-1185">Reference proteome</keyword>
<evidence type="ECO:0000259" key="4">
    <source>
        <dbReference type="PROSITE" id="PS50855"/>
    </source>
</evidence>
<dbReference type="GO" id="GO:0020037">
    <property type="term" value="F:heme binding"/>
    <property type="evidence" value="ECO:0007669"/>
    <property type="project" value="InterPro"/>
</dbReference>
<dbReference type="OrthoDB" id="385008at2759"/>
<keyword evidence="1" id="KW-0249">Electron transport</keyword>
<sequence>MYAARSVFGGQSMILAMGCISILGSLVWAHHMMTVGLEVDTRAYFSAMTIMIAIPTGTKIFNWLGTYMASHTTTRTVDLWAALSFILLFTLGGTTGVVMGNAGMDIALHDTYYIVAHFHFVLSLGAVLATICGFIFYSRDMFGDTVNLFHVNTGASPYLSIWFVVFLGSILLIFIPMHILGFNVMPRRIPDYPDYLCYINTWCSIGSISTIVIILTMLCIKYSGIQRIFEKPTFVYKLYEYHDIHLVVAFLMLVCTEYLGLSLYINDNAFGNGLFILTGIHFSHVIVGAILVFFTQSIYSSLVTYMPTSSIMLSKSKGMLCKIFTEPFTILYLHFVETMWILIHITFYL</sequence>
<dbReference type="SUPFAM" id="SSF81442">
    <property type="entry name" value="Cytochrome c oxidase subunit I-like"/>
    <property type="match status" value="1"/>
</dbReference>
<keyword evidence="1 2" id="KW-0812">Transmembrane</keyword>
<comment type="pathway">
    <text evidence="1">Energy metabolism; oxidative phosphorylation.</text>
</comment>
<gene>
    <name evidence="5" type="ORF">BESB_064050</name>
</gene>
<comment type="caution">
    <text evidence="5">The sequence shown here is derived from an EMBL/GenBank/DDBJ whole genome shotgun (WGS) entry which is preliminary data.</text>
</comment>
<dbReference type="UniPathway" id="UPA00705"/>
<evidence type="ECO:0000256" key="2">
    <source>
        <dbReference type="SAM" id="Phobius"/>
    </source>
</evidence>